<dbReference type="NCBIfam" id="TIGR02943">
    <property type="entry name" value="Sig70_famx1"/>
    <property type="match status" value="1"/>
</dbReference>
<dbReference type="SUPFAM" id="SSF88946">
    <property type="entry name" value="Sigma2 domain of RNA polymerase sigma factors"/>
    <property type="match status" value="1"/>
</dbReference>
<dbReference type="Gene3D" id="1.10.10.10">
    <property type="entry name" value="Winged helix-like DNA-binding domain superfamily/Winged helix DNA-binding domain"/>
    <property type="match status" value="1"/>
</dbReference>
<dbReference type="Pfam" id="PF04542">
    <property type="entry name" value="Sigma70_r2"/>
    <property type="match status" value="1"/>
</dbReference>
<dbReference type="PANTHER" id="PTHR43133">
    <property type="entry name" value="RNA POLYMERASE ECF-TYPE SIGMA FACTO"/>
    <property type="match status" value="1"/>
</dbReference>
<dbReference type="CDD" id="cd06171">
    <property type="entry name" value="Sigma70_r4"/>
    <property type="match status" value="1"/>
</dbReference>
<evidence type="ECO:0000259" key="6">
    <source>
        <dbReference type="Pfam" id="PF04542"/>
    </source>
</evidence>
<dbReference type="InterPro" id="IPR007627">
    <property type="entry name" value="RNA_pol_sigma70_r2"/>
</dbReference>
<accession>A0ABX6QS07</accession>
<dbReference type="InterPro" id="IPR013324">
    <property type="entry name" value="RNA_pol_sigma_r3/r4-like"/>
</dbReference>
<dbReference type="NCBIfam" id="TIGR02937">
    <property type="entry name" value="sigma70-ECF"/>
    <property type="match status" value="1"/>
</dbReference>
<keyword evidence="9" id="KW-1185">Reference proteome</keyword>
<evidence type="ECO:0000256" key="2">
    <source>
        <dbReference type="ARBA" id="ARBA00023015"/>
    </source>
</evidence>
<keyword evidence="3" id="KW-0731">Sigma factor</keyword>
<gene>
    <name evidence="8" type="ORF">FE840_005790</name>
</gene>
<dbReference type="PANTHER" id="PTHR43133:SF8">
    <property type="entry name" value="RNA POLYMERASE SIGMA FACTOR HI_1459-RELATED"/>
    <property type="match status" value="1"/>
</dbReference>
<dbReference type="Pfam" id="PF08281">
    <property type="entry name" value="Sigma70_r4_2"/>
    <property type="match status" value="1"/>
</dbReference>
<keyword evidence="5" id="KW-0804">Transcription</keyword>
<name>A0ABX6QS07_9HYPH</name>
<comment type="similarity">
    <text evidence="1">Belongs to the sigma-70 factor family. ECF subfamily.</text>
</comment>
<keyword evidence="4" id="KW-0238">DNA-binding</keyword>
<proteinExistence type="inferred from homology"/>
<organism evidence="8 9">
    <name type="scientific">Peteryoungia desertarenae</name>
    <dbReference type="NCBI Taxonomy" id="1813451"/>
    <lineage>
        <taxon>Bacteria</taxon>
        <taxon>Pseudomonadati</taxon>
        <taxon>Pseudomonadota</taxon>
        <taxon>Alphaproteobacteria</taxon>
        <taxon>Hyphomicrobiales</taxon>
        <taxon>Rhizobiaceae</taxon>
        <taxon>Peteryoungia</taxon>
    </lineage>
</organism>
<evidence type="ECO:0000256" key="3">
    <source>
        <dbReference type="ARBA" id="ARBA00023082"/>
    </source>
</evidence>
<dbReference type="InterPro" id="IPR039425">
    <property type="entry name" value="RNA_pol_sigma-70-like"/>
</dbReference>
<dbReference type="EMBL" id="CP058350">
    <property type="protein sequence ID" value="QLF71294.1"/>
    <property type="molecule type" value="Genomic_DNA"/>
</dbReference>
<evidence type="ECO:0000259" key="7">
    <source>
        <dbReference type="Pfam" id="PF08281"/>
    </source>
</evidence>
<evidence type="ECO:0000256" key="5">
    <source>
        <dbReference type="ARBA" id="ARBA00023163"/>
    </source>
</evidence>
<evidence type="ECO:0000313" key="8">
    <source>
        <dbReference type="EMBL" id="QLF71294.1"/>
    </source>
</evidence>
<reference evidence="8 9" key="1">
    <citation type="submission" date="2020-06" db="EMBL/GenBank/DDBJ databases">
        <title>Genome sequence of Rhizobium sp strain ADMK78.</title>
        <authorList>
            <person name="Rahi P."/>
        </authorList>
    </citation>
    <scope>NUCLEOTIDE SEQUENCE [LARGE SCALE GENOMIC DNA]</scope>
    <source>
        <strain evidence="8 9">ADMK78</strain>
    </source>
</reference>
<feature type="domain" description="RNA polymerase sigma factor 70 region 4 type 2" evidence="7">
    <location>
        <begin position="143"/>
        <end position="193"/>
    </location>
</feature>
<dbReference type="InterPro" id="IPR036388">
    <property type="entry name" value="WH-like_DNA-bd_sf"/>
</dbReference>
<dbReference type="SUPFAM" id="SSF88659">
    <property type="entry name" value="Sigma3 and sigma4 domains of RNA polymerase sigma factors"/>
    <property type="match status" value="1"/>
</dbReference>
<dbReference type="Proteomes" id="UP000308530">
    <property type="component" value="Chromosome"/>
</dbReference>
<keyword evidence="2" id="KW-0805">Transcription regulation</keyword>
<dbReference type="InterPro" id="IPR013325">
    <property type="entry name" value="RNA_pol_sigma_r2"/>
</dbReference>
<dbReference type="InterPro" id="IPR014284">
    <property type="entry name" value="RNA_pol_sigma-70_dom"/>
</dbReference>
<evidence type="ECO:0000256" key="4">
    <source>
        <dbReference type="ARBA" id="ARBA00023125"/>
    </source>
</evidence>
<dbReference type="InterPro" id="IPR014289">
    <property type="entry name" value="RNA_pol_sigma-24-rel"/>
</dbReference>
<protein>
    <submittedName>
        <fullName evidence="8">Sigma-70 family RNA polymerase sigma factor</fullName>
    </submittedName>
</protein>
<dbReference type="Gene3D" id="1.10.1740.10">
    <property type="match status" value="1"/>
</dbReference>
<dbReference type="InterPro" id="IPR013249">
    <property type="entry name" value="RNA_pol_sigma70_r4_t2"/>
</dbReference>
<evidence type="ECO:0000256" key="1">
    <source>
        <dbReference type="ARBA" id="ARBA00010641"/>
    </source>
</evidence>
<sequence>MGTQAEQNGHAGDHRSSPFRDAAFLDELRRKMLKFASLQLGDHHLAEDAVQEALAGAMRNAGSFSGRSAFQTWVFAILKNKIIDILRQRKRQALTVDLMPPDTDGDEDSYPFDRTGGWKAEHKPADWGNPEADLLGKDFWRVFEACVDHLPPDQGRVFMMREFVEMETPDICREVGITVSNLHVLLHRARLKLRGCLDKHWFAPGVA</sequence>
<feature type="domain" description="RNA polymerase sigma-70 region 2" evidence="6">
    <location>
        <begin position="27"/>
        <end position="91"/>
    </location>
</feature>
<evidence type="ECO:0000313" key="9">
    <source>
        <dbReference type="Proteomes" id="UP000308530"/>
    </source>
</evidence>